<dbReference type="EMBL" id="RBIQ01000007">
    <property type="protein sequence ID" value="RKR15329.1"/>
    <property type="molecule type" value="Genomic_DNA"/>
</dbReference>
<evidence type="ECO:0000313" key="2">
    <source>
        <dbReference type="EMBL" id="RKR15329.1"/>
    </source>
</evidence>
<keyword evidence="2" id="KW-0456">Lyase</keyword>
<dbReference type="GO" id="GO:0016829">
    <property type="term" value="F:lyase activity"/>
    <property type="evidence" value="ECO:0007669"/>
    <property type="project" value="UniProtKB-KW"/>
</dbReference>
<sequence length="786" mass="87058">MVNQFINMKQILILSVLFLGVLTSSCSKKKEGKSLVHTIEDFNTLVKEAKPGDVITLANGVWKNTELLFEAKGTAEKPIILTVEEKGKVILEGESNLRIAGEHLVVSGLVFKNGYTPTTEVISFKKDNNTLSSNCRLTECVIDNFTNPERHEPDTWVAIYGKNNRVDHNHLEGKSNRGVTMIVRLNSKESQENNNKIDHNYFGPRPNLGSNGGETLRIGTSHYSMINSKTLVEANYFDRCNGEHEIISNKSNQNTYKDNVFYECTGTLTMRHGNETLVDGNVFIGNNKPSTGGVRVINGQQTVVNNYGVGLTGYRFRGAFVIMNGVPNSPINRYFQVEDAKVSNNTFINCDHVQLCAGSDAERSAAPINSIVNNNIFYNEKKDNLFTVYDDISGITFKDNIISPNVKTIAKEGFESVSLQLEKNNAGLLMPVNAPKNVGAKLRETIATKENTGVAWYSKEDKKVALSSGKTIEVSKELNALYEAVKNAKAGDIIELNTEGPYAVTKTVAIDKPLTIRGKSTNKPIILFEKKNLFEIKNGGSLKVENVVFDGASSPDRTGNSVIATSKYSMTDNYKLFVESCDFVNLDVNHSFDAIRVYKNTFADTISIKNSKFKTISGSVMALDKETDDIGIYNVEYVILKNNTFTDVKGAALRLHRGGKDESTFGPFLEIDHCVFDNVGQGKRNKYNAAISLYGVQETDIKNNIFKNSKVLNMHLVVGEPLVSVRNNNFYKSIGIEVTGDQKYTLENNWKLKPGFKEGEYTLEEDSPLIKKGTNASNLGILPSKI</sequence>
<dbReference type="InterPro" id="IPR012334">
    <property type="entry name" value="Pectin_lyas_fold"/>
</dbReference>
<gene>
    <name evidence="2" type="ORF">CLV91_1413</name>
</gene>
<reference evidence="2 3" key="1">
    <citation type="submission" date="2018-10" db="EMBL/GenBank/DDBJ databases">
        <title>Genomic Encyclopedia of Archaeal and Bacterial Type Strains, Phase II (KMG-II): from individual species to whole genera.</title>
        <authorList>
            <person name="Goeker M."/>
        </authorList>
    </citation>
    <scope>NUCLEOTIDE SEQUENCE [LARGE SCALE GENOMIC DNA]</scope>
    <source>
        <strain evidence="2 3">DSM 25230</strain>
    </source>
</reference>
<dbReference type="SMART" id="SM00710">
    <property type="entry name" value="PbH1"/>
    <property type="match status" value="7"/>
</dbReference>
<dbReference type="Pfam" id="PF14592">
    <property type="entry name" value="Chondroitinas_B"/>
    <property type="match status" value="1"/>
</dbReference>
<dbReference type="InterPro" id="IPR032530">
    <property type="entry name" value="DUF4957"/>
</dbReference>
<dbReference type="Gene3D" id="2.160.20.10">
    <property type="entry name" value="Single-stranded right-handed beta-helix, Pectin lyase-like"/>
    <property type="match status" value="2"/>
</dbReference>
<proteinExistence type="predicted"/>
<evidence type="ECO:0000313" key="3">
    <source>
        <dbReference type="Proteomes" id="UP000269412"/>
    </source>
</evidence>
<dbReference type="AlphaFoldDB" id="A0A495EF73"/>
<dbReference type="InterPro" id="IPR011050">
    <property type="entry name" value="Pectin_lyase_fold/virulence"/>
</dbReference>
<keyword evidence="3" id="KW-1185">Reference proteome</keyword>
<dbReference type="CDD" id="cd14251">
    <property type="entry name" value="PL-6"/>
    <property type="match status" value="1"/>
</dbReference>
<name>A0A495EF73_9FLAO</name>
<dbReference type="SUPFAM" id="SSF51126">
    <property type="entry name" value="Pectin lyase-like"/>
    <property type="match status" value="2"/>
</dbReference>
<dbReference type="InterPro" id="IPR039513">
    <property type="entry name" value="PL-6"/>
</dbReference>
<dbReference type="Pfam" id="PF16318">
    <property type="entry name" value="DUF4957"/>
    <property type="match status" value="1"/>
</dbReference>
<dbReference type="InterPro" id="IPR006626">
    <property type="entry name" value="PbH1"/>
</dbReference>
<organism evidence="2 3">
    <name type="scientific">Maribacter vaceletii</name>
    <dbReference type="NCBI Taxonomy" id="1206816"/>
    <lineage>
        <taxon>Bacteria</taxon>
        <taxon>Pseudomonadati</taxon>
        <taxon>Bacteroidota</taxon>
        <taxon>Flavobacteriia</taxon>
        <taxon>Flavobacteriales</taxon>
        <taxon>Flavobacteriaceae</taxon>
        <taxon>Maribacter</taxon>
    </lineage>
</organism>
<dbReference type="Proteomes" id="UP000269412">
    <property type="component" value="Unassembled WGS sequence"/>
</dbReference>
<accession>A0A495EF73</accession>
<protein>
    <submittedName>
        <fullName evidence="2">Poly(Beta-D-mannuronate) lyase</fullName>
    </submittedName>
</protein>
<comment type="caution">
    <text evidence="2">The sequence shown here is derived from an EMBL/GenBank/DDBJ whole genome shotgun (WGS) entry which is preliminary data.</text>
</comment>
<evidence type="ECO:0000259" key="1">
    <source>
        <dbReference type="Pfam" id="PF16318"/>
    </source>
</evidence>
<feature type="domain" description="DUF4957" evidence="1">
    <location>
        <begin position="500"/>
        <end position="625"/>
    </location>
</feature>